<sequence>MAVSTTFSQASLAVATLTSTVGTYIALSPPNPNVESGPAAGDSLARLQLTNKHIAKVALAPIGLLALHSSTLTYLYPNIPSRVLRHGAQNGLNSNLIKWSAATALPLALILCAGVPLRLVSYASLGKNFTFALAEPDRLTTTGIYRYIQHPSYTGVVVLIISNVALLGRVDGVLSCWIPPRWYQPLRSWAWALVPVGLSLLTFGVWTRVRQEERMLRSEFGAEWEDWHAATARFIPWIV</sequence>
<dbReference type="GO" id="GO:0032259">
    <property type="term" value="P:methylation"/>
    <property type="evidence" value="ECO:0007669"/>
    <property type="project" value="UniProtKB-KW"/>
</dbReference>
<dbReference type="InterPro" id="IPR007269">
    <property type="entry name" value="ICMT_MeTrfase"/>
</dbReference>
<protein>
    <recommendedName>
        <fullName evidence="5">Protein-S-isoprenylcysteine O-methyltransferase</fullName>
        <ecNumber evidence="5">2.1.1.100</ecNumber>
    </recommendedName>
</protein>
<keyword evidence="5" id="KW-0949">S-adenosyl-L-methionine</keyword>
<evidence type="ECO:0000256" key="4">
    <source>
        <dbReference type="ARBA" id="ARBA00023136"/>
    </source>
</evidence>
<dbReference type="PANTHER" id="PTHR12714">
    <property type="entry name" value="PROTEIN-S ISOPRENYLCYSTEINE O-METHYLTRANSFERASE"/>
    <property type="match status" value="1"/>
</dbReference>
<dbReference type="Proteomes" id="UP000256645">
    <property type="component" value="Unassembled WGS sequence"/>
</dbReference>
<comment type="catalytic activity">
    <reaction evidence="5">
        <text>[protein]-C-terminal S-[(2E,6E)-farnesyl]-L-cysteine + S-adenosyl-L-methionine = [protein]-C-terminal S-[(2E,6E)-farnesyl]-L-cysteine methyl ester + S-adenosyl-L-homocysteine</text>
        <dbReference type="Rhea" id="RHEA:21672"/>
        <dbReference type="Rhea" id="RHEA-COMP:12125"/>
        <dbReference type="Rhea" id="RHEA-COMP:12126"/>
        <dbReference type="ChEBI" id="CHEBI:57856"/>
        <dbReference type="ChEBI" id="CHEBI:59789"/>
        <dbReference type="ChEBI" id="CHEBI:90510"/>
        <dbReference type="ChEBI" id="CHEBI:90511"/>
        <dbReference type="EC" id="2.1.1.100"/>
    </reaction>
</comment>
<feature type="transmembrane region" description="Helical" evidence="5">
    <location>
        <begin position="190"/>
        <end position="209"/>
    </location>
</feature>
<dbReference type="OrthoDB" id="422086at2759"/>
<name>A0A3D8QXR6_9HELO</name>
<keyword evidence="5" id="KW-0256">Endoplasmic reticulum</keyword>
<evidence type="ECO:0000313" key="7">
    <source>
        <dbReference type="Proteomes" id="UP000256645"/>
    </source>
</evidence>
<comment type="subcellular location">
    <subcellularLocation>
        <location evidence="5">Endoplasmic reticulum membrane</location>
        <topology evidence="5">Multi-pass membrane protein</topology>
    </subcellularLocation>
    <subcellularLocation>
        <location evidence="1">Membrane</location>
        <topology evidence="1">Multi-pass membrane protein</topology>
    </subcellularLocation>
</comment>
<keyword evidence="5 6" id="KW-0489">Methyltransferase</keyword>
<evidence type="ECO:0000256" key="5">
    <source>
        <dbReference type="RuleBase" id="RU362022"/>
    </source>
</evidence>
<dbReference type="EMBL" id="PDLM01000011">
    <property type="protein sequence ID" value="RDW66577.1"/>
    <property type="molecule type" value="Genomic_DNA"/>
</dbReference>
<dbReference type="STRING" id="1849047.A0A3D8QXR6"/>
<gene>
    <name evidence="6" type="ORF">BP6252_10212</name>
</gene>
<keyword evidence="7" id="KW-1185">Reference proteome</keyword>
<dbReference type="Pfam" id="PF04140">
    <property type="entry name" value="ICMT"/>
    <property type="match status" value="1"/>
</dbReference>
<evidence type="ECO:0000313" key="6">
    <source>
        <dbReference type="EMBL" id="RDW66577.1"/>
    </source>
</evidence>
<accession>A0A3D8QXR6</accession>
<feature type="transmembrane region" description="Helical" evidence="5">
    <location>
        <begin position="153"/>
        <end position="170"/>
    </location>
</feature>
<comment type="similarity">
    <text evidence="5">Belongs to the class VI-like SAM-binding methyltransferase superfamily. Isoprenylcysteine carboxyl methyltransferase family.</text>
</comment>
<comment type="caution">
    <text evidence="6">The sequence shown here is derived from an EMBL/GenBank/DDBJ whole genome shotgun (WGS) entry which is preliminary data.</text>
</comment>
<organism evidence="6 7">
    <name type="scientific">Coleophoma cylindrospora</name>
    <dbReference type="NCBI Taxonomy" id="1849047"/>
    <lineage>
        <taxon>Eukaryota</taxon>
        <taxon>Fungi</taxon>
        <taxon>Dikarya</taxon>
        <taxon>Ascomycota</taxon>
        <taxon>Pezizomycotina</taxon>
        <taxon>Leotiomycetes</taxon>
        <taxon>Helotiales</taxon>
        <taxon>Dermateaceae</taxon>
        <taxon>Coleophoma</taxon>
    </lineage>
</organism>
<dbReference type="EC" id="2.1.1.100" evidence="5"/>
<dbReference type="GO" id="GO:0005789">
    <property type="term" value="C:endoplasmic reticulum membrane"/>
    <property type="evidence" value="ECO:0007669"/>
    <property type="project" value="UniProtKB-SubCell"/>
</dbReference>
<evidence type="ECO:0000256" key="1">
    <source>
        <dbReference type="ARBA" id="ARBA00004141"/>
    </source>
</evidence>
<evidence type="ECO:0000256" key="2">
    <source>
        <dbReference type="ARBA" id="ARBA00022692"/>
    </source>
</evidence>
<keyword evidence="2 5" id="KW-0812">Transmembrane</keyword>
<evidence type="ECO:0000256" key="3">
    <source>
        <dbReference type="ARBA" id="ARBA00022989"/>
    </source>
</evidence>
<dbReference type="PANTHER" id="PTHR12714:SF9">
    <property type="entry name" value="PROTEIN-S-ISOPRENYLCYSTEINE O-METHYLTRANSFERASE"/>
    <property type="match status" value="1"/>
</dbReference>
<dbReference type="GO" id="GO:0004671">
    <property type="term" value="F:protein C-terminal S-isoprenylcysteine carboxyl O-methyltransferase activity"/>
    <property type="evidence" value="ECO:0007669"/>
    <property type="project" value="UniProtKB-EC"/>
</dbReference>
<proteinExistence type="inferred from homology"/>
<reference evidence="6 7" key="1">
    <citation type="journal article" date="2018" name="IMA Fungus">
        <title>IMA Genome-F 9: Draft genome sequence of Annulohypoxylon stygium, Aspergillus mulundensis, Berkeleyomyces basicola (syn. Thielaviopsis basicola), Ceratocystis smalleyi, two Cercospora beticola strains, Coleophoma cylindrospora, Fusarium fracticaudum, Phialophora cf. hyalina, and Morchella septimelata.</title>
        <authorList>
            <person name="Wingfield B.D."/>
            <person name="Bills G.F."/>
            <person name="Dong Y."/>
            <person name="Huang W."/>
            <person name="Nel W.J."/>
            <person name="Swalarsk-Parry B.S."/>
            <person name="Vaghefi N."/>
            <person name="Wilken P.M."/>
            <person name="An Z."/>
            <person name="de Beer Z.W."/>
            <person name="De Vos L."/>
            <person name="Chen L."/>
            <person name="Duong T.A."/>
            <person name="Gao Y."/>
            <person name="Hammerbacher A."/>
            <person name="Kikkert J.R."/>
            <person name="Li Y."/>
            <person name="Li H."/>
            <person name="Li K."/>
            <person name="Li Q."/>
            <person name="Liu X."/>
            <person name="Ma X."/>
            <person name="Naidoo K."/>
            <person name="Pethybridge S.J."/>
            <person name="Sun J."/>
            <person name="Steenkamp E.T."/>
            <person name="van der Nest M.A."/>
            <person name="van Wyk S."/>
            <person name="Wingfield M.J."/>
            <person name="Xiong C."/>
            <person name="Yue Q."/>
            <person name="Zhang X."/>
        </authorList>
    </citation>
    <scope>NUCLEOTIDE SEQUENCE [LARGE SCALE GENOMIC DNA]</scope>
    <source>
        <strain evidence="6 7">BP6252</strain>
    </source>
</reference>
<dbReference type="AlphaFoldDB" id="A0A3D8QXR6"/>
<feature type="transmembrane region" description="Helical" evidence="5">
    <location>
        <begin position="96"/>
        <end position="117"/>
    </location>
</feature>
<feature type="transmembrane region" description="Helical" evidence="5">
    <location>
        <begin position="54"/>
        <end position="76"/>
    </location>
</feature>
<keyword evidence="6" id="KW-0808">Transferase</keyword>
<keyword evidence="3 5" id="KW-1133">Transmembrane helix</keyword>
<dbReference type="Gene3D" id="1.20.120.1630">
    <property type="match status" value="1"/>
</dbReference>
<keyword evidence="4 5" id="KW-0472">Membrane</keyword>